<feature type="transmembrane region" description="Helical" evidence="1">
    <location>
        <begin position="36"/>
        <end position="58"/>
    </location>
</feature>
<dbReference type="RefSeq" id="WP_171589511.1">
    <property type="nucleotide sequence ID" value="NZ_JABGBO010000013.1"/>
</dbReference>
<keyword evidence="3" id="KW-1185">Reference proteome</keyword>
<comment type="caution">
    <text evidence="2">The sequence shown here is derived from an EMBL/GenBank/DDBJ whole genome shotgun (WGS) entry which is preliminary data.</text>
</comment>
<dbReference type="AlphaFoldDB" id="A0A7Y4LBQ1"/>
<dbReference type="EMBL" id="JABGBO010000013">
    <property type="protein sequence ID" value="NOL50528.1"/>
    <property type="molecule type" value="Genomic_DNA"/>
</dbReference>
<name>A0A7Y4LBQ1_9BURK</name>
<keyword evidence="1" id="KW-0472">Membrane</keyword>
<sequence length="90" mass="10587">MLARLKLSIIYEWPAISFIVAVGFVAHLIAPIHDDLLVWVLINLLLLTIITPALYILWYLRIGRPLVFLWIFPFYLLYYLITSPDERESI</sequence>
<feature type="transmembrane region" description="Helical" evidence="1">
    <location>
        <begin position="65"/>
        <end position="81"/>
    </location>
</feature>
<dbReference type="Proteomes" id="UP000541421">
    <property type="component" value="Unassembled WGS sequence"/>
</dbReference>
<gene>
    <name evidence="2" type="ORF">HKX40_10350</name>
</gene>
<evidence type="ECO:0000256" key="1">
    <source>
        <dbReference type="SAM" id="Phobius"/>
    </source>
</evidence>
<reference evidence="2 3" key="1">
    <citation type="submission" date="2020-05" db="EMBL/GenBank/DDBJ databases">
        <authorList>
            <person name="Niu N."/>
        </authorList>
    </citation>
    <scope>NUCLEOTIDE SEQUENCE [LARGE SCALE GENOMIC DNA]</scope>
    <source>
        <strain evidence="2 3">LMG10982</strain>
    </source>
</reference>
<organism evidence="2 3">
    <name type="scientific">Pelistega europaea</name>
    <dbReference type="NCBI Taxonomy" id="106147"/>
    <lineage>
        <taxon>Bacteria</taxon>
        <taxon>Pseudomonadati</taxon>
        <taxon>Pseudomonadota</taxon>
        <taxon>Betaproteobacteria</taxon>
        <taxon>Burkholderiales</taxon>
        <taxon>Alcaligenaceae</taxon>
        <taxon>Pelistega</taxon>
    </lineage>
</organism>
<proteinExistence type="predicted"/>
<evidence type="ECO:0000313" key="3">
    <source>
        <dbReference type="Proteomes" id="UP000541421"/>
    </source>
</evidence>
<feature type="transmembrane region" description="Helical" evidence="1">
    <location>
        <begin position="9"/>
        <end position="30"/>
    </location>
</feature>
<accession>A0A7Y4LBQ1</accession>
<keyword evidence="1" id="KW-0812">Transmembrane</keyword>
<protein>
    <submittedName>
        <fullName evidence="2">Uncharacterized protein</fullName>
    </submittedName>
</protein>
<keyword evidence="1" id="KW-1133">Transmembrane helix</keyword>
<evidence type="ECO:0000313" key="2">
    <source>
        <dbReference type="EMBL" id="NOL50528.1"/>
    </source>
</evidence>